<gene>
    <name evidence="1" type="ORF">SDC9_182914</name>
</gene>
<dbReference type="AlphaFoldDB" id="A0A645HA65"/>
<organism evidence="1">
    <name type="scientific">bioreactor metagenome</name>
    <dbReference type="NCBI Taxonomy" id="1076179"/>
    <lineage>
        <taxon>unclassified sequences</taxon>
        <taxon>metagenomes</taxon>
        <taxon>ecological metagenomes</taxon>
    </lineage>
</organism>
<reference evidence="1" key="1">
    <citation type="submission" date="2019-08" db="EMBL/GenBank/DDBJ databases">
        <authorList>
            <person name="Kucharzyk K."/>
            <person name="Murdoch R.W."/>
            <person name="Higgins S."/>
            <person name="Loffler F."/>
        </authorList>
    </citation>
    <scope>NUCLEOTIDE SEQUENCE</scope>
</reference>
<dbReference type="EMBL" id="VSSQ01088974">
    <property type="protein sequence ID" value="MPN35416.1"/>
    <property type="molecule type" value="Genomic_DNA"/>
</dbReference>
<comment type="caution">
    <text evidence="1">The sequence shown here is derived from an EMBL/GenBank/DDBJ whole genome shotgun (WGS) entry which is preliminary data.</text>
</comment>
<accession>A0A645HA65</accession>
<evidence type="ECO:0000313" key="1">
    <source>
        <dbReference type="EMBL" id="MPN35416.1"/>
    </source>
</evidence>
<sequence>MKHTGIKENKPKKERNPTDYPYAHTEFAIHYIEIQICDYHSKCAGRCTNRNYVKKFHLVTPSEFINPSV</sequence>
<proteinExistence type="predicted"/>
<name>A0A645HA65_9ZZZZ</name>
<protein>
    <submittedName>
        <fullName evidence="1">Uncharacterized protein</fullName>
    </submittedName>
</protein>